<reference evidence="1" key="2">
    <citation type="submission" date="2020-11" db="EMBL/GenBank/DDBJ databases">
        <authorList>
            <person name="McCartney M.A."/>
            <person name="Auch B."/>
            <person name="Kono T."/>
            <person name="Mallez S."/>
            <person name="Becker A."/>
            <person name="Gohl D.M."/>
            <person name="Silverstein K.A.T."/>
            <person name="Koren S."/>
            <person name="Bechman K.B."/>
            <person name="Herman A."/>
            <person name="Abrahante J.E."/>
            <person name="Garbe J."/>
        </authorList>
    </citation>
    <scope>NUCLEOTIDE SEQUENCE</scope>
    <source>
        <strain evidence="1">Duluth1</strain>
        <tissue evidence="1">Whole animal</tissue>
    </source>
</reference>
<dbReference type="Proteomes" id="UP000828390">
    <property type="component" value="Unassembled WGS sequence"/>
</dbReference>
<organism evidence="1 2">
    <name type="scientific">Dreissena polymorpha</name>
    <name type="common">Zebra mussel</name>
    <name type="synonym">Mytilus polymorpha</name>
    <dbReference type="NCBI Taxonomy" id="45954"/>
    <lineage>
        <taxon>Eukaryota</taxon>
        <taxon>Metazoa</taxon>
        <taxon>Spiralia</taxon>
        <taxon>Lophotrochozoa</taxon>
        <taxon>Mollusca</taxon>
        <taxon>Bivalvia</taxon>
        <taxon>Autobranchia</taxon>
        <taxon>Heteroconchia</taxon>
        <taxon>Euheterodonta</taxon>
        <taxon>Imparidentia</taxon>
        <taxon>Neoheterodontei</taxon>
        <taxon>Myida</taxon>
        <taxon>Dreissenoidea</taxon>
        <taxon>Dreissenidae</taxon>
        <taxon>Dreissena</taxon>
    </lineage>
</organism>
<reference evidence="1" key="1">
    <citation type="journal article" date="2019" name="bioRxiv">
        <title>The Genome of the Zebra Mussel, Dreissena polymorpha: A Resource for Invasive Species Research.</title>
        <authorList>
            <person name="McCartney M.A."/>
            <person name="Auch B."/>
            <person name="Kono T."/>
            <person name="Mallez S."/>
            <person name="Zhang Y."/>
            <person name="Obille A."/>
            <person name="Becker A."/>
            <person name="Abrahante J.E."/>
            <person name="Garbe J."/>
            <person name="Badalamenti J.P."/>
            <person name="Herman A."/>
            <person name="Mangelson H."/>
            <person name="Liachko I."/>
            <person name="Sullivan S."/>
            <person name="Sone E.D."/>
            <person name="Koren S."/>
            <person name="Silverstein K.A.T."/>
            <person name="Beckman K.B."/>
            <person name="Gohl D.M."/>
        </authorList>
    </citation>
    <scope>NUCLEOTIDE SEQUENCE</scope>
    <source>
        <strain evidence="1">Duluth1</strain>
        <tissue evidence="1">Whole animal</tissue>
    </source>
</reference>
<accession>A0A9D4K7X5</accession>
<protein>
    <submittedName>
        <fullName evidence="1">Uncharacterized protein</fullName>
    </submittedName>
</protein>
<gene>
    <name evidence="1" type="ORF">DPMN_107939</name>
</gene>
<dbReference type="AlphaFoldDB" id="A0A9D4K7X5"/>
<name>A0A9D4K7X5_DREPO</name>
<dbReference type="EMBL" id="JAIWYP010000004">
    <property type="protein sequence ID" value="KAH3834609.1"/>
    <property type="molecule type" value="Genomic_DNA"/>
</dbReference>
<keyword evidence="2" id="KW-1185">Reference proteome</keyword>
<proteinExistence type="predicted"/>
<comment type="caution">
    <text evidence="1">The sequence shown here is derived from an EMBL/GenBank/DDBJ whole genome shotgun (WGS) entry which is preliminary data.</text>
</comment>
<sequence length="76" mass="8409">MPSVFIAPFTSLPRDLLITNPHSTPPCMMHDTGAMQGIRSVMTTRMRGQRFWGPSATLGPSGVQLTHITPRMRSRS</sequence>
<evidence type="ECO:0000313" key="2">
    <source>
        <dbReference type="Proteomes" id="UP000828390"/>
    </source>
</evidence>
<evidence type="ECO:0000313" key="1">
    <source>
        <dbReference type="EMBL" id="KAH3834609.1"/>
    </source>
</evidence>